<comment type="catalytic activity">
    <reaction evidence="16">
        <text>Hg + NADP(+) + H(+) = Hg(2+) + NADPH</text>
        <dbReference type="Rhea" id="RHEA:23856"/>
        <dbReference type="ChEBI" id="CHEBI:15378"/>
        <dbReference type="ChEBI" id="CHEBI:16170"/>
        <dbReference type="ChEBI" id="CHEBI:16793"/>
        <dbReference type="ChEBI" id="CHEBI:57783"/>
        <dbReference type="ChEBI" id="CHEBI:58349"/>
        <dbReference type="EC" id="1.16.1.1"/>
    </reaction>
</comment>
<sequence>MTSDPQYDLVILGGGAAAFAAITEASRRDLTTAMVNTGLPIGGTCVNVGCVPSKHLLAVAENGAAAAENPFDAVRYLEEPTVDWADALDGTDALVERFRQENYVDVAEHFETDIYEGYGQLVDSEGRSPSGNRTQSGDDTTIEVVDGADEGARITGKKALVATGSSPWAPPIDGLDDVDYYTSETILEERDLPESIVILGGGYIALEWGQILHRVGVGVTILQRSEHVLSGMEGQLGREMLRAFEEEGIEVITGNDFQRVRTPAAAGGIKTRQSGVAVETAVDGTERTITGDALFVATGVQPNSDGIGLASVGVETDNNGRIHVDEHFQTTNSHIYAAGDVIGEPELETVAAKEGNHSVRNAFGNEAVSIDYDAVPAVVFTSPEVAAVGTTELEHTEEHGTCSCRTVQMEDVPRAKAVKDTDGLVQVVKHHETDEIVGVHTVGPRAADMIVEATLAVKFGLTVGDIIDTVHPFPTFSEAFKQACQAFRRDTSKMSCCIE</sequence>
<dbReference type="FunFam" id="3.30.390.30:FF:000001">
    <property type="entry name" value="Dihydrolipoyl dehydrogenase"/>
    <property type="match status" value="1"/>
</dbReference>
<comment type="cofactor">
    <cofactor evidence="1">
        <name>FAD</name>
        <dbReference type="ChEBI" id="CHEBI:57692"/>
    </cofactor>
</comment>
<dbReference type="InterPro" id="IPR001100">
    <property type="entry name" value="Pyr_nuc-diS_OxRdtase"/>
</dbReference>
<keyword evidence="8" id="KW-0479">Metal-binding</keyword>
<dbReference type="NCBIfam" id="TIGR02053">
    <property type="entry name" value="MerA"/>
    <property type="match status" value="1"/>
</dbReference>
<dbReference type="GO" id="GO:0003955">
    <property type="term" value="F:NAD(P)H dehydrogenase (quinone) activity"/>
    <property type="evidence" value="ECO:0007669"/>
    <property type="project" value="TreeGrafter"/>
</dbReference>
<accession>A0A1I6HMW5</accession>
<dbReference type="GO" id="GO:0050660">
    <property type="term" value="F:flavin adenine dinucleotide binding"/>
    <property type="evidence" value="ECO:0007669"/>
    <property type="project" value="InterPro"/>
</dbReference>
<dbReference type="PANTHER" id="PTHR43014:SF4">
    <property type="entry name" value="PYRIDINE NUCLEOTIDE-DISULFIDE OXIDOREDUCTASE RCLA-RELATED"/>
    <property type="match status" value="1"/>
</dbReference>
<gene>
    <name evidence="21" type="ORF">SAMN04487937_2757</name>
</gene>
<evidence type="ECO:0000259" key="20">
    <source>
        <dbReference type="Pfam" id="PF07992"/>
    </source>
</evidence>
<evidence type="ECO:0000256" key="17">
    <source>
        <dbReference type="RuleBase" id="RU003691"/>
    </source>
</evidence>
<dbReference type="PANTHER" id="PTHR43014">
    <property type="entry name" value="MERCURIC REDUCTASE"/>
    <property type="match status" value="1"/>
</dbReference>
<evidence type="ECO:0000256" key="5">
    <source>
        <dbReference type="ARBA" id="ARBA00014791"/>
    </source>
</evidence>
<evidence type="ECO:0000259" key="19">
    <source>
        <dbReference type="Pfam" id="PF02852"/>
    </source>
</evidence>
<dbReference type="PROSITE" id="PS00076">
    <property type="entry name" value="PYRIDINE_REDOX_1"/>
    <property type="match status" value="1"/>
</dbReference>
<dbReference type="RefSeq" id="WP_092923478.1">
    <property type="nucleotide sequence ID" value="NZ_FOYN01000004.1"/>
</dbReference>
<dbReference type="SUPFAM" id="SSF51905">
    <property type="entry name" value="FAD/NAD(P)-binding domain"/>
    <property type="match status" value="1"/>
</dbReference>
<dbReference type="SUPFAM" id="SSF55424">
    <property type="entry name" value="FAD/NAD-linked reductases, dimerisation (C-terminal) domain"/>
    <property type="match status" value="1"/>
</dbReference>
<dbReference type="GO" id="GO:0016668">
    <property type="term" value="F:oxidoreductase activity, acting on a sulfur group of donors, NAD(P) as acceptor"/>
    <property type="evidence" value="ECO:0007669"/>
    <property type="project" value="InterPro"/>
</dbReference>
<keyword evidence="9 17" id="KW-0274">FAD</keyword>
<keyword evidence="10" id="KW-0521">NADP</keyword>
<dbReference type="Gene3D" id="3.30.390.30">
    <property type="match status" value="1"/>
</dbReference>
<dbReference type="EMBL" id="FOYN01000004">
    <property type="protein sequence ID" value="SFR55782.1"/>
    <property type="molecule type" value="Genomic_DNA"/>
</dbReference>
<keyword evidence="11" id="KW-0476">Mercury</keyword>
<dbReference type="InterPro" id="IPR016156">
    <property type="entry name" value="FAD/NAD-linked_Rdtase_dimer_sf"/>
</dbReference>
<comment type="similarity">
    <text evidence="2 17">Belongs to the class-I pyridine nucleotide-disulfide oxidoreductase family.</text>
</comment>
<evidence type="ECO:0000256" key="8">
    <source>
        <dbReference type="ARBA" id="ARBA00022723"/>
    </source>
</evidence>
<dbReference type="InterPro" id="IPR004099">
    <property type="entry name" value="Pyr_nucl-diS_OxRdtase_dimer"/>
</dbReference>
<feature type="compositionally biased region" description="Polar residues" evidence="18">
    <location>
        <begin position="127"/>
        <end position="139"/>
    </location>
</feature>
<keyword evidence="12 17" id="KW-0560">Oxidoreductase</keyword>
<evidence type="ECO:0000313" key="21">
    <source>
        <dbReference type="EMBL" id="SFR55782.1"/>
    </source>
</evidence>
<dbReference type="Proteomes" id="UP000198932">
    <property type="component" value="Unassembled WGS sequence"/>
</dbReference>
<evidence type="ECO:0000256" key="12">
    <source>
        <dbReference type="ARBA" id="ARBA00023002"/>
    </source>
</evidence>
<evidence type="ECO:0000256" key="15">
    <source>
        <dbReference type="ARBA" id="ARBA00031725"/>
    </source>
</evidence>
<dbReference type="GO" id="GO:0050787">
    <property type="term" value="P:detoxification of mercury ion"/>
    <property type="evidence" value="ECO:0007669"/>
    <property type="project" value="InterPro"/>
</dbReference>
<dbReference type="InterPro" id="IPR021179">
    <property type="entry name" value="Mercury_reductase_MerA"/>
</dbReference>
<dbReference type="GO" id="GO:0016152">
    <property type="term" value="F:mercury (II) reductase (NADP+) activity"/>
    <property type="evidence" value="ECO:0007669"/>
    <property type="project" value="UniProtKB-EC"/>
</dbReference>
<keyword evidence="13" id="KW-1015">Disulfide bond</keyword>
<dbReference type="OrthoDB" id="27922at2157"/>
<evidence type="ECO:0000256" key="13">
    <source>
        <dbReference type="ARBA" id="ARBA00023157"/>
    </source>
</evidence>
<protein>
    <recommendedName>
        <fullName evidence="5">Mercuric reductase</fullName>
        <ecNumber evidence="4">1.16.1.1</ecNumber>
    </recommendedName>
    <alternativeName>
        <fullName evidence="15">Hg(II) reductase</fullName>
    </alternativeName>
</protein>
<evidence type="ECO:0000256" key="16">
    <source>
        <dbReference type="ARBA" id="ARBA00048984"/>
    </source>
</evidence>
<feature type="domain" description="Pyridine nucleotide-disulphide oxidoreductase dimerisation" evidence="19">
    <location>
        <begin position="375"/>
        <end position="483"/>
    </location>
</feature>
<evidence type="ECO:0000256" key="3">
    <source>
        <dbReference type="ARBA" id="ARBA00011738"/>
    </source>
</evidence>
<evidence type="ECO:0000256" key="6">
    <source>
        <dbReference type="ARBA" id="ARBA00022466"/>
    </source>
</evidence>
<dbReference type="InterPro" id="IPR036188">
    <property type="entry name" value="FAD/NAD-bd_sf"/>
</dbReference>
<evidence type="ECO:0000256" key="10">
    <source>
        <dbReference type="ARBA" id="ARBA00022857"/>
    </source>
</evidence>
<dbReference type="Pfam" id="PF02852">
    <property type="entry name" value="Pyr_redox_dim"/>
    <property type="match status" value="1"/>
</dbReference>
<dbReference type="Pfam" id="PF07992">
    <property type="entry name" value="Pyr_redox_2"/>
    <property type="match status" value="1"/>
</dbReference>
<keyword evidence="22" id="KW-1185">Reference proteome</keyword>
<dbReference type="InterPro" id="IPR012999">
    <property type="entry name" value="Pyr_OxRdtase_I_AS"/>
</dbReference>
<evidence type="ECO:0000256" key="4">
    <source>
        <dbReference type="ARBA" id="ARBA00012661"/>
    </source>
</evidence>
<keyword evidence="7 17" id="KW-0285">Flavoprotein</keyword>
<dbReference type="EC" id="1.16.1.1" evidence="4"/>
<organism evidence="21 22">
    <name type="scientific">Halorubrum sodomense</name>
    <dbReference type="NCBI Taxonomy" id="35743"/>
    <lineage>
        <taxon>Archaea</taxon>
        <taxon>Methanobacteriati</taxon>
        <taxon>Methanobacteriota</taxon>
        <taxon>Stenosarchaea group</taxon>
        <taxon>Halobacteria</taxon>
        <taxon>Halobacteriales</taxon>
        <taxon>Haloferacaceae</taxon>
        <taxon>Halorubrum</taxon>
    </lineage>
</organism>
<dbReference type="PRINTS" id="PR00368">
    <property type="entry name" value="FADPNR"/>
</dbReference>
<evidence type="ECO:0000256" key="9">
    <source>
        <dbReference type="ARBA" id="ARBA00022827"/>
    </source>
</evidence>
<evidence type="ECO:0000256" key="1">
    <source>
        <dbReference type="ARBA" id="ARBA00001974"/>
    </source>
</evidence>
<dbReference type="PIRSF" id="PIRSF000350">
    <property type="entry name" value="Mercury_reductase_MerA"/>
    <property type="match status" value="1"/>
</dbReference>
<keyword evidence="14 17" id="KW-0676">Redox-active center</keyword>
<feature type="region of interest" description="Disordered" evidence="18">
    <location>
        <begin position="121"/>
        <end position="140"/>
    </location>
</feature>
<evidence type="ECO:0000256" key="7">
    <source>
        <dbReference type="ARBA" id="ARBA00022630"/>
    </source>
</evidence>
<evidence type="ECO:0000313" key="22">
    <source>
        <dbReference type="Proteomes" id="UP000198932"/>
    </source>
</evidence>
<reference evidence="22" key="1">
    <citation type="submission" date="2016-10" db="EMBL/GenBank/DDBJ databases">
        <authorList>
            <person name="Varghese N."/>
            <person name="Submissions S."/>
        </authorList>
    </citation>
    <scope>NUCLEOTIDE SEQUENCE [LARGE SCALE GENOMIC DNA]</scope>
    <source>
        <strain evidence="22">RD 26</strain>
    </source>
</reference>
<evidence type="ECO:0000256" key="2">
    <source>
        <dbReference type="ARBA" id="ARBA00007532"/>
    </source>
</evidence>
<dbReference type="PRINTS" id="PR00411">
    <property type="entry name" value="PNDRDTASEI"/>
</dbReference>
<dbReference type="InterPro" id="IPR023753">
    <property type="entry name" value="FAD/NAD-binding_dom"/>
</dbReference>
<feature type="domain" description="FAD/NAD(P)-binding" evidence="20">
    <location>
        <begin position="7"/>
        <end position="355"/>
    </location>
</feature>
<dbReference type="GO" id="GO:0045340">
    <property type="term" value="F:mercury ion binding"/>
    <property type="evidence" value="ECO:0007669"/>
    <property type="project" value="InterPro"/>
</dbReference>
<keyword evidence="6" id="KW-0475">Mercuric resistance</keyword>
<proteinExistence type="inferred from homology"/>
<evidence type="ECO:0000256" key="18">
    <source>
        <dbReference type="SAM" id="MobiDB-lite"/>
    </source>
</evidence>
<dbReference type="GO" id="GO:0050661">
    <property type="term" value="F:NADP binding"/>
    <property type="evidence" value="ECO:0007669"/>
    <property type="project" value="InterPro"/>
</dbReference>
<dbReference type="AlphaFoldDB" id="A0A1I6HMW5"/>
<dbReference type="Gene3D" id="3.50.50.60">
    <property type="entry name" value="FAD/NAD(P)-binding domain"/>
    <property type="match status" value="2"/>
</dbReference>
<evidence type="ECO:0000256" key="11">
    <source>
        <dbReference type="ARBA" id="ARBA00022914"/>
    </source>
</evidence>
<comment type="subunit">
    <text evidence="3">Homodimer.</text>
</comment>
<evidence type="ECO:0000256" key="14">
    <source>
        <dbReference type="ARBA" id="ARBA00023284"/>
    </source>
</evidence>
<name>A0A1I6HMW5_HALSD</name>
<dbReference type="STRING" id="35743.SAMN04487937_2757"/>